<sequence length="437" mass="46786">MADLDSTRTNKRYYPLGGRTYHFLGDHRTQRNWGASNTSFVERDESLKLQGFDDYASVVNVEQPGGATRLMAKRDYRDLMPLVKYAKNPKHKKIQELLARDRTVQTTLDARLQVVVGNAVRDTLLRRGVESASVVVLDAQSGELRAMVNYPWPDESVPGQMSGEILLDRARYGTYPPGSTFKIVTAMAALDKNPALIEKTYLCRRLESGRVGNQVEGWGRPVRCFATTPHGDVGLSEALVYSCNAYFAQLAVDGLGGNALLSMASRFGIDVASPNTPETLRDALHQASFGQGQVLATPLEMARVAATVSNGGVVPPTTWIADSGTGERRGTRVLEESQNDVIARAMRNVVIRGTARSGGFGMTVSGKTGTAEVANGASHSWFIGFGAPASGVGEVAVSVIVEHGGAGSGAATRVGHAVFEACQEVLGQPVVADTQDD</sequence>
<dbReference type="GO" id="GO:0071972">
    <property type="term" value="F:peptidoglycan L,D-transpeptidase activity"/>
    <property type="evidence" value="ECO:0007669"/>
    <property type="project" value="TreeGrafter"/>
</dbReference>
<organism evidence="2 3">
    <name type="scientific">Eiseniibacteriota bacterium</name>
    <dbReference type="NCBI Taxonomy" id="2212470"/>
    <lineage>
        <taxon>Bacteria</taxon>
        <taxon>Candidatus Eiseniibacteriota</taxon>
    </lineage>
</organism>
<dbReference type="SUPFAM" id="SSF56601">
    <property type="entry name" value="beta-lactamase/transpeptidase-like"/>
    <property type="match status" value="1"/>
</dbReference>
<name>A0A7Y2H352_UNCEI</name>
<dbReference type="PANTHER" id="PTHR30627:SF24">
    <property type="entry name" value="PENICILLIN-BINDING PROTEIN 4B"/>
    <property type="match status" value="1"/>
</dbReference>
<dbReference type="InterPro" id="IPR012338">
    <property type="entry name" value="Beta-lactam/transpept-like"/>
</dbReference>
<dbReference type="InterPro" id="IPR001460">
    <property type="entry name" value="PCN-bd_Tpept"/>
</dbReference>
<accession>A0A7Y2H352</accession>
<dbReference type="GO" id="GO:0071555">
    <property type="term" value="P:cell wall organization"/>
    <property type="evidence" value="ECO:0007669"/>
    <property type="project" value="TreeGrafter"/>
</dbReference>
<evidence type="ECO:0000313" key="3">
    <source>
        <dbReference type="Proteomes" id="UP000547674"/>
    </source>
</evidence>
<gene>
    <name evidence="2" type="ORF">HKN21_13215</name>
</gene>
<dbReference type="Pfam" id="PF00905">
    <property type="entry name" value="Transpeptidase"/>
    <property type="match status" value="1"/>
</dbReference>
<dbReference type="GO" id="GO:0008658">
    <property type="term" value="F:penicillin binding"/>
    <property type="evidence" value="ECO:0007669"/>
    <property type="project" value="InterPro"/>
</dbReference>
<evidence type="ECO:0000259" key="1">
    <source>
        <dbReference type="Pfam" id="PF00905"/>
    </source>
</evidence>
<comment type="caution">
    <text evidence="2">The sequence shown here is derived from an EMBL/GenBank/DDBJ whole genome shotgun (WGS) entry which is preliminary data.</text>
</comment>
<dbReference type="PANTHER" id="PTHR30627">
    <property type="entry name" value="PEPTIDOGLYCAN D,D-TRANSPEPTIDASE"/>
    <property type="match status" value="1"/>
</dbReference>
<reference evidence="2 3" key="1">
    <citation type="submission" date="2020-03" db="EMBL/GenBank/DDBJ databases">
        <title>Metabolic flexibility allows generalist bacteria to become dominant in a frequently disturbed ecosystem.</title>
        <authorList>
            <person name="Chen Y.-J."/>
            <person name="Leung P.M."/>
            <person name="Bay S.K."/>
            <person name="Hugenholtz P."/>
            <person name="Kessler A.J."/>
            <person name="Shelley G."/>
            <person name="Waite D.W."/>
            <person name="Cook P.L."/>
            <person name="Greening C."/>
        </authorList>
    </citation>
    <scope>NUCLEOTIDE SEQUENCE [LARGE SCALE GENOMIC DNA]</scope>
    <source>
        <strain evidence="2">SS_bin_28</strain>
    </source>
</reference>
<dbReference type="GO" id="GO:0005886">
    <property type="term" value="C:plasma membrane"/>
    <property type="evidence" value="ECO:0007669"/>
    <property type="project" value="TreeGrafter"/>
</dbReference>
<dbReference type="Proteomes" id="UP000547674">
    <property type="component" value="Unassembled WGS sequence"/>
</dbReference>
<feature type="domain" description="Penicillin-binding protein transpeptidase" evidence="1">
    <location>
        <begin position="133"/>
        <end position="419"/>
    </location>
</feature>
<protein>
    <recommendedName>
        <fullName evidence="1">Penicillin-binding protein transpeptidase domain-containing protein</fullName>
    </recommendedName>
</protein>
<dbReference type="EMBL" id="JABDJR010000530">
    <property type="protein sequence ID" value="NNF07716.1"/>
    <property type="molecule type" value="Genomic_DNA"/>
</dbReference>
<dbReference type="InterPro" id="IPR050515">
    <property type="entry name" value="Beta-lactam/transpept"/>
</dbReference>
<proteinExistence type="predicted"/>
<evidence type="ECO:0000313" key="2">
    <source>
        <dbReference type="EMBL" id="NNF07716.1"/>
    </source>
</evidence>
<dbReference type="AlphaFoldDB" id="A0A7Y2H352"/>
<dbReference type="Gene3D" id="3.40.710.10">
    <property type="entry name" value="DD-peptidase/beta-lactamase superfamily"/>
    <property type="match status" value="1"/>
</dbReference>